<feature type="active site" evidence="6">
    <location>
        <position position="126"/>
    </location>
</feature>
<gene>
    <name evidence="6 9" type="primary">moaC</name>
    <name evidence="9" type="ORF">C7B45_11455</name>
</gene>
<evidence type="ECO:0000256" key="4">
    <source>
        <dbReference type="ARBA" id="ARBA00023150"/>
    </source>
</evidence>
<comment type="caution">
    <text evidence="9">The sequence shown here is derived from an EMBL/GenBank/DDBJ whole genome shotgun (WGS) entry which is preliminary data.</text>
</comment>
<dbReference type="HAMAP" id="MF_01224_B">
    <property type="entry name" value="MoaC_B"/>
    <property type="match status" value="1"/>
</dbReference>
<evidence type="ECO:0000256" key="2">
    <source>
        <dbReference type="ARBA" id="ARBA00005046"/>
    </source>
</evidence>
<evidence type="ECO:0000259" key="8">
    <source>
        <dbReference type="Pfam" id="PF01967"/>
    </source>
</evidence>
<feature type="binding site" evidence="6">
    <location>
        <begin position="75"/>
        <end position="77"/>
    </location>
    <ligand>
        <name>substrate</name>
    </ligand>
</feature>
<dbReference type="InterPro" id="IPR036522">
    <property type="entry name" value="MoaC_sf"/>
</dbReference>
<dbReference type="InterPro" id="IPR047594">
    <property type="entry name" value="MoaC_bact/euk"/>
</dbReference>
<accession>A0A2T2WGC1</accession>
<comment type="pathway">
    <text evidence="2 6">Cofactor biosynthesis; molybdopterin biosynthesis.</text>
</comment>
<feature type="domain" description="Molybdopterin cofactor biosynthesis C (MoaC)" evidence="8">
    <location>
        <begin position="15"/>
        <end position="148"/>
    </location>
</feature>
<dbReference type="GO" id="GO:0061799">
    <property type="term" value="F:cyclic pyranopterin monophosphate synthase activity"/>
    <property type="evidence" value="ECO:0007669"/>
    <property type="project" value="UniProtKB-UniRule"/>
</dbReference>
<feature type="compositionally biased region" description="Basic and acidic residues" evidence="7">
    <location>
        <begin position="158"/>
        <end position="168"/>
    </location>
</feature>
<evidence type="ECO:0000313" key="10">
    <source>
        <dbReference type="Proteomes" id="UP000241848"/>
    </source>
</evidence>
<evidence type="ECO:0000256" key="3">
    <source>
        <dbReference type="ARBA" id="ARBA00012575"/>
    </source>
</evidence>
<dbReference type="NCBIfam" id="NF006870">
    <property type="entry name" value="PRK09364.1"/>
    <property type="match status" value="1"/>
</dbReference>
<reference evidence="9 10" key="1">
    <citation type="journal article" date="2014" name="BMC Genomics">
        <title>Comparison of environmental and isolate Sulfobacillus genomes reveals diverse carbon, sulfur, nitrogen, and hydrogen metabolisms.</title>
        <authorList>
            <person name="Justice N.B."/>
            <person name="Norman A."/>
            <person name="Brown C.T."/>
            <person name="Singh A."/>
            <person name="Thomas B.C."/>
            <person name="Banfield J.F."/>
        </authorList>
    </citation>
    <scope>NUCLEOTIDE SEQUENCE [LARGE SCALE GENOMIC DNA]</scope>
    <source>
        <strain evidence="9">AMDSBA3</strain>
    </source>
</reference>
<dbReference type="NCBIfam" id="TIGR00581">
    <property type="entry name" value="moaC"/>
    <property type="match status" value="1"/>
</dbReference>
<protein>
    <recommendedName>
        <fullName evidence="3 6">Cyclic pyranopterin monophosphate synthase</fullName>
        <ecNumber evidence="3 6">4.6.1.17</ecNumber>
    </recommendedName>
    <alternativeName>
        <fullName evidence="6">Molybdenum cofactor biosynthesis protein C</fullName>
    </alternativeName>
</protein>
<comment type="subunit">
    <text evidence="6">Homohexamer; trimer of dimers.</text>
</comment>
<evidence type="ECO:0000256" key="7">
    <source>
        <dbReference type="SAM" id="MobiDB-lite"/>
    </source>
</evidence>
<proteinExistence type="inferred from homology"/>
<dbReference type="InterPro" id="IPR023045">
    <property type="entry name" value="MoaC"/>
</dbReference>
<sequence>MTGIPHLNSEGHVHMVDVGAKAITAREAVAEGRIMTRPDVVRLVSSGQAPKGDVLAVARVAAVVAAKRTSEWIPLAHPINLAGVEVEVRAEENAFHVVASVKTVGQTGVEMEALTAVSAALLTLYDMLKAQDRSMTITGIRLLSKSGGRSGQFVRKGGHTDAHRDTDE</sequence>
<dbReference type="EMBL" id="PXYV01000038">
    <property type="protein sequence ID" value="PSR21276.1"/>
    <property type="molecule type" value="Genomic_DNA"/>
</dbReference>
<dbReference type="Pfam" id="PF01967">
    <property type="entry name" value="MoaC"/>
    <property type="match status" value="1"/>
</dbReference>
<dbReference type="PANTHER" id="PTHR22960">
    <property type="entry name" value="MOLYBDOPTERIN COFACTOR SYNTHESIS PROTEIN A"/>
    <property type="match status" value="1"/>
</dbReference>
<evidence type="ECO:0000256" key="5">
    <source>
        <dbReference type="ARBA" id="ARBA00023239"/>
    </source>
</evidence>
<evidence type="ECO:0000313" key="9">
    <source>
        <dbReference type="EMBL" id="PSR21276.1"/>
    </source>
</evidence>
<dbReference type="EC" id="4.6.1.17" evidence="3 6"/>
<comment type="catalytic activity">
    <reaction evidence="1 6">
        <text>(8S)-3',8-cyclo-7,8-dihydroguanosine 5'-triphosphate = cyclic pyranopterin phosphate + diphosphate</text>
        <dbReference type="Rhea" id="RHEA:49580"/>
        <dbReference type="ChEBI" id="CHEBI:33019"/>
        <dbReference type="ChEBI" id="CHEBI:59648"/>
        <dbReference type="ChEBI" id="CHEBI:131766"/>
        <dbReference type="EC" id="4.6.1.17"/>
    </reaction>
</comment>
<dbReference type="GO" id="GO:0006777">
    <property type="term" value="P:Mo-molybdopterin cofactor biosynthetic process"/>
    <property type="evidence" value="ECO:0007669"/>
    <property type="project" value="UniProtKB-UniRule"/>
</dbReference>
<evidence type="ECO:0000256" key="6">
    <source>
        <dbReference type="HAMAP-Rule" id="MF_01224"/>
    </source>
</evidence>
<dbReference type="AlphaFoldDB" id="A0A2T2WGC1"/>
<feature type="binding site" evidence="6">
    <location>
        <begin position="111"/>
        <end position="112"/>
    </location>
    <ligand>
        <name>substrate</name>
    </ligand>
</feature>
<dbReference type="UniPathway" id="UPA00344"/>
<name>A0A2T2WGC1_9FIRM</name>
<organism evidence="9 10">
    <name type="scientific">Sulfobacillus acidophilus</name>
    <dbReference type="NCBI Taxonomy" id="53633"/>
    <lineage>
        <taxon>Bacteria</taxon>
        <taxon>Bacillati</taxon>
        <taxon>Bacillota</taxon>
        <taxon>Clostridia</taxon>
        <taxon>Eubacteriales</taxon>
        <taxon>Clostridiales Family XVII. Incertae Sedis</taxon>
        <taxon>Sulfobacillus</taxon>
    </lineage>
</organism>
<feature type="region of interest" description="Disordered" evidence="7">
    <location>
        <begin position="147"/>
        <end position="168"/>
    </location>
</feature>
<keyword evidence="4 6" id="KW-0501">Molybdenum cofactor biosynthesis</keyword>
<dbReference type="InterPro" id="IPR050105">
    <property type="entry name" value="MoCo_biosynth_MoaA/MoaC"/>
</dbReference>
<dbReference type="Proteomes" id="UP000241848">
    <property type="component" value="Unassembled WGS sequence"/>
</dbReference>
<comment type="function">
    <text evidence="6">Catalyzes the conversion of (8S)-3',8-cyclo-7,8-dihydroguanosine 5'-triphosphate to cyclic pyranopterin monophosphate (cPMP).</text>
</comment>
<comment type="similarity">
    <text evidence="6">Belongs to the MoaC family.</text>
</comment>
<dbReference type="InterPro" id="IPR002820">
    <property type="entry name" value="Mopterin_CF_biosynth-C_dom"/>
</dbReference>
<dbReference type="Gene3D" id="3.30.70.640">
    <property type="entry name" value="Molybdopterin cofactor biosynthesis C (MoaC) domain"/>
    <property type="match status" value="1"/>
</dbReference>
<keyword evidence="5 6" id="KW-0456">Lyase</keyword>
<dbReference type="SUPFAM" id="SSF55040">
    <property type="entry name" value="Molybdenum cofactor biosynthesis protein C, MoaC"/>
    <property type="match status" value="1"/>
</dbReference>
<evidence type="ECO:0000256" key="1">
    <source>
        <dbReference type="ARBA" id="ARBA00001637"/>
    </source>
</evidence>